<dbReference type="RefSeq" id="WP_206857827.1">
    <property type="nucleotide sequence ID" value="NZ_CP147250.1"/>
</dbReference>
<reference evidence="1 2" key="1">
    <citation type="submission" date="2021-03" db="EMBL/GenBank/DDBJ databases">
        <authorList>
            <person name="Gilmore M.S."/>
            <person name="Schwartzman J."/>
            <person name="Van Tyne D."/>
            <person name="Martin M."/>
            <person name="Earl A.M."/>
            <person name="Manson A.L."/>
            <person name="Straub T."/>
            <person name="Salamzade R."/>
            <person name="Saavedra J."/>
            <person name="Lebreton F."/>
            <person name="Prichula J."/>
            <person name="Schaufler K."/>
            <person name="Gaca A."/>
            <person name="Sgardioli B."/>
            <person name="Wagenaar J."/>
            <person name="Strong T."/>
        </authorList>
    </citation>
    <scope>NUCLEOTIDE SEQUENCE [LARGE SCALE GENOMIC DNA]</scope>
    <source>
        <strain evidence="1 2">DIV1094</strain>
    </source>
</reference>
<organism evidence="1 2">
    <name type="scientific">Candidatus Enterococcus mangumiae</name>
    <dbReference type="NCBI Taxonomy" id="2230878"/>
    <lineage>
        <taxon>Bacteria</taxon>
        <taxon>Bacillati</taxon>
        <taxon>Bacillota</taxon>
        <taxon>Bacilli</taxon>
        <taxon>Lactobacillales</taxon>
        <taxon>Enterococcaceae</taxon>
        <taxon>Enterococcus</taxon>
    </lineage>
</organism>
<name>A0ABZ2SYQ0_9ENTE</name>
<dbReference type="EMBL" id="CP147250">
    <property type="protein sequence ID" value="WYJ80867.1"/>
    <property type="molecule type" value="Genomic_DNA"/>
</dbReference>
<dbReference type="Proteomes" id="UP000664360">
    <property type="component" value="Chromosome"/>
</dbReference>
<evidence type="ECO:0000313" key="1">
    <source>
        <dbReference type="EMBL" id="WYJ80867.1"/>
    </source>
</evidence>
<keyword evidence="2" id="KW-1185">Reference proteome</keyword>
<gene>
    <name evidence="1" type="ORF">DOK79_002451</name>
</gene>
<reference evidence="1 2" key="2">
    <citation type="submission" date="2024-03" db="EMBL/GenBank/DDBJ databases">
        <title>The Genome Sequence of Enterococcus sp. DIV1094.</title>
        <authorList>
            <consortium name="The Broad Institute Genomics Platform"/>
            <consortium name="The Broad Institute Microbial Omics Core"/>
            <consortium name="The Broad Institute Genomic Center for Infectious Diseases"/>
            <person name="Earl A."/>
            <person name="Manson A."/>
            <person name="Gilmore M."/>
            <person name="Schwartman J."/>
            <person name="Shea T."/>
            <person name="Abouelleil A."/>
            <person name="Cao P."/>
            <person name="Chapman S."/>
            <person name="Cusick C."/>
            <person name="Young S."/>
            <person name="Neafsey D."/>
            <person name="Nusbaum C."/>
            <person name="Birren B."/>
        </authorList>
    </citation>
    <scope>NUCLEOTIDE SEQUENCE [LARGE SCALE GENOMIC DNA]</scope>
    <source>
        <strain evidence="1 2">DIV1094</strain>
    </source>
</reference>
<sequence length="97" mass="11116">MRNNEEAKVEIAKQQYEDLHLKGEIFINGNKNLIGYVSHINCKFTGEQSFIITDSKYVPLSAPLSERENVKEVTVLYRGSSFDSSLDTKLGWRQSIF</sequence>
<accession>A0ABZ2SYQ0</accession>
<proteinExistence type="predicted"/>
<evidence type="ECO:0000313" key="2">
    <source>
        <dbReference type="Proteomes" id="UP000664360"/>
    </source>
</evidence>
<protein>
    <submittedName>
        <fullName evidence="1">Uncharacterized protein</fullName>
    </submittedName>
</protein>